<dbReference type="Proteomes" id="UP000266906">
    <property type="component" value="Unassembled WGS sequence"/>
</dbReference>
<reference evidence="1 2" key="1">
    <citation type="submission" date="2018-11" db="EMBL/GenBank/DDBJ databases">
        <title>Sequencing the genomes of 1000 actinobacteria strains.</title>
        <authorList>
            <person name="Klenk H.-P."/>
        </authorList>
    </citation>
    <scope>NUCLEOTIDE SEQUENCE [LARGE SCALE GENOMIC DNA]</scope>
    <source>
        <strain evidence="1 2">DSM 44781</strain>
    </source>
</reference>
<keyword evidence="2" id="KW-1185">Reference proteome</keyword>
<sequence length="287" mass="31498">MKTLNPLEPNPRLRYDYDRGSGYENEIRLTEALSALVPTDLLIHPDHRLFQVVHLITEYAWAGIHHTLCDAVAALDAGDLVETGRLLRRATELGAVPVSCLRLLVDFLPQSSFLKMRELFPDNSTGLDSPGVRGIRKAAHALWESFESALSAHGMRVADLGPAAEPGWRGETGQALLADVGLALHRFDSRTTEWRQVHLAMVWQLLGGRPLAEEHAEDRGRPTSMRGRPLSDLERLAVRPLFPKLWLDSTARYRAFTDAGGTTGEARGAESAGCPMGGRARIGVQAA</sequence>
<dbReference type="GO" id="GO:0046872">
    <property type="term" value="F:metal ion binding"/>
    <property type="evidence" value="ECO:0007669"/>
    <property type="project" value="InterPro"/>
</dbReference>
<dbReference type="EMBL" id="RKQG01000005">
    <property type="protein sequence ID" value="RPE26902.1"/>
    <property type="molecule type" value="Genomic_DNA"/>
</dbReference>
<protein>
    <recommendedName>
        <fullName evidence="3">Tryptophan 2,3-dioxygenase</fullName>
    </recommendedName>
</protein>
<dbReference type="InterPro" id="IPR037217">
    <property type="entry name" value="Trp/Indoleamine_2_3_dOase-like"/>
</dbReference>
<dbReference type="RefSeq" id="WP_123821706.1">
    <property type="nucleotide sequence ID" value="NZ_JBEYIY010000023.1"/>
</dbReference>
<comment type="caution">
    <text evidence="1">The sequence shown here is derived from an EMBL/GenBank/DDBJ whole genome shotgun (WGS) entry which is preliminary data.</text>
</comment>
<proteinExistence type="predicted"/>
<evidence type="ECO:0008006" key="3">
    <source>
        <dbReference type="Google" id="ProtNLM"/>
    </source>
</evidence>
<dbReference type="GO" id="GO:0020037">
    <property type="term" value="F:heme binding"/>
    <property type="evidence" value="ECO:0007669"/>
    <property type="project" value="InterPro"/>
</dbReference>
<evidence type="ECO:0000313" key="1">
    <source>
        <dbReference type="EMBL" id="RPE26902.1"/>
    </source>
</evidence>
<dbReference type="GO" id="GO:0019441">
    <property type="term" value="P:L-tryptophan catabolic process to kynurenine"/>
    <property type="evidence" value="ECO:0007669"/>
    <property type="project" value="InterPro"/>
</dbReference>
<gene>
    <name evidence="1" type="ORF">EDD38_7539</name>
</gene>
<dbReference type="AlphaFoldDB" id="A0A3N4R175"/>
<dbReference type="SUPFAM" id="SSF140959">
    <property type="entry name" value="Indolic compounds 2,3-dioxygenase-like"/>
    <property type="match status" value="1"/>
</dbReference>
<dbReference type="Gene3D" id="1.20.58.480">
    <property type="match status" value="1"/>
</dbReference>
<accession>A0A3N4R175</accession>
<name>A0A3N4R175_9ACTN</name>
<evidence type="ECO:0000313" key="2">
    <source>
        <dbReference type="Proteomes" id="UP000266906"/>
    </source>
</evidence>
<organism evidence="1 2">
    <name type="scientific">Kitasatospora cineracea</name>
    <dbReference type="NCBI Taxonomy" id="88074"/>
    <lineage>
        <taxon>Bacteria</taxon>
        <taxon>Bacillati</taxon>
        <taxon>Actinomycetota</taxon>
        <taxon>Actinomycetes</taxon>
        <taxon>Kitasatosporales</taxon>
        <taxon>Streptomycetaceae</taxon>
        <taxon>Kitasatospora</taxon>
    </lineage>
</organism>